<reference evidence="1" key="1">
    <citation type="submission" date="2022-04" db="EMBL/GenBank/DDBJ databases">
        <title>Genome of the entomopathogenic fungus Entomophthora muscae.</title>
        <authorList>
            <person name="Elya C."/>
            <person name="Lovett B.R."/>
            <person name="Lee E."/>
            <person name="Macias A.M."/>
            <person name="Hajek A.E."/>
            <person name="De Bivort B.L."/>
            <person name="Kasson M.T."/>
            <person name="De Fine Licht H.H."/>
            <person name="Stajich J.E."/>
        </authorList>
    </citation>
    <scope>NUCLEOTIDE SEQUENCE</scope>
    <source>
        <strain evidence="1">Berkeley</strain>
    </source>
</reference>
<sequence>MAYLVPMTPSLTLLSDCPQETVTKTDALSTQLFGVLYITLTGLVDCMLAPILWWALPSDPTAPLPASNRAPINTWYPEICFQTKLPIFLSILSPRWMSVILHG</sequence>
<dbReference type="EMBL" id="QTSX02004370">
    <property type="protein sequence ID" value="KAJ9065202.1"/>
    <property type="molecule type" value="Genomic_DNA"/>
</dbReference>
<gene>
    <name evidence="1" type="ORF">DSO57_1022124</name>
</gene>
<name>A0ACC2SSG9_9FUNG</name>
<keyword evidence="2" id="KW-1185">Reference proteome</keyword>
<protein>
    <submittedName>
        <fullName evidence="1">Uncharacterized protein</fullName>
    </submittedName>
</protein>
<accession>A0ACC2SSG9</accession>
<organism evidence="1 2">
    <name type="scientific">Entomophthora muscae</name>
    <dbReference type="NCBI Taxonomy" id="34485"/>
    <lineage>
        <taxon>Eukaryota</taxon>
        <taxon>Fungi</taxon>
        <taxon>Fungi incertae sedis</taxon>
        <taxon>Zoopagomycota</taxon>
        <taxon>Entomophthoromycotina</taxon>
        <taxon>Entomophthoromycetes</taxon>
        <taxon>Entomophthorales</taxon>
        <taxon>Entomophthoraceae</taxon>
        <taxon>Entomophthora</taxon>
    </lineage>
</organism>
<evidence type="ECO:0000313" key="2">
    <source>
        <dbReference type="Proteomes" id="UP001165960"/>
    </source>
</evidence>
<proteinExistence type="predicted"/>
<comment type="caution">
    <text evidence="1">The sequence shown here is derived from an EMBL/GenBank/DDBJ whole genome shotgun (WGS) entry which is preliminary data.</text>
</comment>
<dbReference type="Proteomes" id="UP001165960">
    <property type="component" value="Unassembled WGS sequence"/>
</dbReference>
<evidence type="ECO:0000313" key="1">
    <source>
        <dbReference type="EMBL" id="KAJ9065202.1"/>
    </source>
</evidence>